<dbReference type="InterPro" id="IPR050306">
    <property type="entry name" value="PfkB_Carbo_kinase"/>
</dbReference>
<evidence type="ECO:0000313" key="9">
    <source>
        <dbReference type="Proteomes" id="UP000037822"/>
    </source>
</evidence>
<dbReference type="PANTHER" id="PTHR43085">
    <property type="entry name" value="HEXOKINASE FAMILY MEMBER"/>
    <property type="match status" value="1"/>
</dbReference>
<evidence type="ECO:0000313" key="8">
    <source>
        <dbReference type="EMBL" id="KPH79657.1"/>
    </source>
</evidence>
<feature type="domain" description="Carbohydrate kinase PfkB" evidence="7">
    <location>
        <begin position="10"/>
        <end position="308"/>
    </location>
</feature>
<dbReference type="GO" id="GO:0006000">
    <property type="term" value="P:fructose metabolic process"/>
    <property type="evidence" value="ECO:0007669"/>
    <property type="project" value="UniProtKB-ARBA"/>
</dbReference>
<dbReference type="PATRIC" id="fig|1526658.3.peg.261"/>
<evidence type="ECO:0000259" key="7">
    <source>
        <dbReference type="Pfam" id="PF00294"/>
    </source>
</evidence>
<dbReference type="Proteomes" id="UP000037822">
    <property type="component" value="Unassembled WGS sequence"/>
</dbReference>
<dbReference type="Gene3D" id="3.40.1190.20">
    <property type="match status" value="1"/>
</dbReference>
<dbReference type="PRINTS" id="PR00990">
    <property type="entry name" value="RIBOKINASE"/>
</dbReference>
<comment type="similarity">
    <text evidence="1 6">Belongs to the carbohydrate kinase PfkB family.</text>
</comment>
<keyword evidence="2 6" id="KW-0808">Transferase</keyword>
<keyword evidence="5" id="KW-0067">ATP-binding</keyword>
<proteinExistence type="inferred from homology"/>
<evidence type="ECO:0000256" key="6">
    <source>
        <dbReference type="RuleBase" id="RU003704"/>
    </source>
</evidence>
<dbReference type="InterPro" id="IPR011611">
    <property type="entry name" value="PfkB_dom"/>
</dbReference>
<dbReference type="InterPro" id="IPR029056">
    <property type="entry name" value="Ribokinase-like"/>
</dbReference>
<dbReference type="InterPro" id="IPR002173">
    <property type="entry name" value="Carboh/pur_kinase_PfkB_CS"/>
</dbReference>
<dbReference type="SUPFAM" id="SSF53613">
    <property type="entry name" value="Ribokinase-like"/>
    <property type="match status" value="1"/>
</dbReference>
<evidence type="ECO:0000256" key="5">
    <source>
        <dbReference type="ARBA" id="ARBA00022840"/>
    </source>
</evidence>
<evidence type="ECO:0000256" key="2">
    <source>
        <dbReference type="ARBA" id="ARBA00022679"/>
    </source>
</evidence>
<keyword evidence="4 6" id="KW-0418">Kinase</keyword>
<protein>
    <recommendedName>
        <fullName evidence="7">Carbohydrate kinase PfkB domain-containing protein</fullName>
    </recommendedName>
</protein>
<dbReference type="GO" id="GO:0005524">
    <property type="term" value="F:ATP binding"/>
    <property type="evidence" value="ECO:0007669"/>
    <property type="project" value="UniProtKB-KW"/>
</dbReference>
<name>A0A0N1F3K3_9HYPH</name>
<dbReference type="RefSeq" id="WP_054210329.1">
    <property type="nucleotide sequence ID" value="NZ_LGSZ01000048.1"/>
</dbReference>
<accession>A0A0N1F3K3</accession>
<dbReference type="Pfam" id="PF00294">
    <property type="entry name" value="PfkB"/>
    <property type="match status" value="1"/>
</dbReference>
<organism evidence="8 9">
    <name type="scientific">Bosea vaviloviae</name>
    <dbReference type="NCBI Taxonomy" id="1526658"/>
    <lineage>
        <taxon>Bacteria</taxon>
        <taxon>Pseudomonadati</taxon>
        <taxon>Pseudomonadota</taxon>
        <taxon>Alphaproteobacteria</taxon>
        <taxon>Hyphomicrobiales</taxon>
        <taxon>Boseaceae</taxon>
        <taxon>Bosea</taxon>
    </lineage>
</organism>
<dbReference type="GO" id="GO:0008865">
    <property type="term" value="F:fructokinase activity"/>
    <property type="evidence" value="ECO:0007669"/>
    <property type="project" value="UniProtKB-ARBA"/>
</dbReference>
<dbReference type="AlphaFoldDB" id="A0A0N1F3K3"/>
<sequence>MSARDLCHAILVVGEAIGDFIPRDPDGRHYEAVLGGSGFNAALALARFGAKPVYAGALSTDALGRRFRAALLAEGIGTGLVRDSALPTAVAIVSPLGPGGVPEFGLHLEGTAHAEPEGTPRLMPPGAVHLHAASFGATIGPSGEAAGDLAASARHAGATVSYDVNIRASVLPERSRALPLIEARISQSDIVKASLDDLAWLHPGERAEDVARRWQGLGARLVLVTQGPDGAICYGPETPPTASAPSVIVADTVGAGDTFIGGFLAVLAARGRLGVGFADVTRGDLQSALAFACAVAADACTRPGCDPPRRNAT</sequence>
<dbReference type="InterPro" id="IPR002139">
    <property type="entry name" value="Ribo/fructo_kinase"/>
</dbReference>
<gene>
    <name evidence="8" type="ORF">AE618_17550</name>
</gene>
<reference evidence="8 9" key="1">
    <citation type="submission" date="2015-07" db="EMBL/GenBank/DDBJ databases">
        <title>Whole genome sequencing of Bosea vaviloviae isolated from cave pool.</title>
        <authorList>
            <person name="Tan N.E.H."/>
            <person name="Lee Y.P."/>
            <person name="Gan H.M."/>
            <person name="Barton H."/>
            <person name="Savka M.A."/>
        </authorList>
    </citation>
    <scope>NUCLEOTIDE SEQUENCE [LARGE SCALE GENOMIC DNA]</scope>
    <source>
        <strain evidence="8 9">SD260</strain>
    </source>
</reference>
<keyword evidence="9" id="KW-1185">Reference proteome</keyword>
<evidence type="ECO:0000256" key="4">
    <source>
        <dbReference type="ARBA" id="ARBA00022777"/>
    </source>
</evidence>
<comment type="caution">
    <text evidence="8">The sequence shown here is derived from an EMBL/GenBank/DDBJ whole genome shotgun (WGS) entry which is preliminary data.</text>
</comment>
<dbReference type="EMBL" id="LGSZ01000048">
    <property type="protein sequence ID" value="KPH79657.1"/>
    <property type="molecule type" value="Genomic_DNA"/>
</dbReference>
<dbReference type="PANTHER" id="PTHR43085:SF1">
    <property type="entry name" value="PSEUDOURIDINE KINASE-RELATED"/>
    <property type="match status" value="1"/>
</dbReference>
<dbReference type="OrthoDB" id="9795789at2"/>
<evidence type="ECO:0000256" key="3">
    <source>
        <dbReference type="ARBA" id="ARBA00022741"/>
    </source>
</evidence>
<keyword evidence="3" id="KW-0547">Nucleotide-binding</keyword>
<evidence type="ECO:0000256" key="1">
    <source>
        <dbReference type="ARBA" id="ARBA00010688"/>
    </source>
</evidence>
<dbReference type="PROSITE" id="PS00584">
    <property type="entry name" value="PFKB_KINASES_2"/>
    <property type="match status" value="1"/>
</dbReference>